<dbReference type="Pfam" id="PF00076">
    <property type="entry name" value="RRM_1"/>
    <property type="match status" value="1"/>
</dbReference>
<gene>
    <name evidence="4" type="ORF">V8G54_004504</name>
</gene>
<feature type="domain" description="RRM" evidence="3">
    <location>
        <begin position="103"/>
        <end position="170"/>
    </location>
</feature>
<dbReference type="InterPro" id="IPR000504">
    <property type="entry name" value="RRM_dom"/>
</dbReference>
<evidence type="ECO:0000313" key="4">
    <source>
        <dbReference type="EMBL" id="WVZ25960.1"/>
    </source>
</evidence>
<dbReference type="InterPro" id="IPR012677">
    <property type="entry name" value="Nucleotide-bd_a/b_plait_sf"/>
</dbReference>
<keyword evidence="1 2" id="KW-0694">RNA-binding</keyword>
<evidence type="ECO:0000256" key="1">
    <source>
        <dbReference type="ARBA" id="ARBA00022884"/>
    </source>
</evidence>
<dbReference type="InterPro" id="IPR052462">
    <property type="entry name" value="SLIRP/GR-RBP-like"/>
</dbReference>
<reference evidence="4 5" key="1">
    <citation type="journal article" date="2023" name="Life. Sci Alliance">
        <title>Evolutionary insights into 3D genome organization and epigenetic landscape of Vigna mungo.</title>
        <authorList>
            <person name="Junaid A."/>
            <person name="Singh B."/>
            <person name="Bhatia S."/>
        </authorList>
    </citation>
    <scope>NUCLEOTIDE SEQUENCE [LARGE SCALE GENOMIC DNA]</scope>
    <source>
        <strain evidence="4">Urdbean</strain>
    </source>
</reference>
<dbReference type="GO" id="GO:0003723">
    <property type="term" value="F:RNA binding"/>
    <property type="evidence" value="ECO:0007669"/>
    <property type="project" value="UniProtKB-UniRule"/>
</dbReference>
<protein>
    <recommendedName>
        <fullName evidence="3">RRM domain-containing protein</fullName>
    </recommendedName>
</protein>
<name>A0AAQ3PED2_VIGMU</name>
<accession>A0AAQ3PED2</accession>
<proteinExistence type="predicted"/>
<evidence type="ECO:0000259" key="3">
    <source>
        <dbReference type="PROSITE" id="PS50102"/>
    </source>
</evidence>
<evidence type="ECO:0000313" key="5">
    <source>
        <dbReference type="Proteomes" id="UP001374535"/>
    </source>
</evidence>
<keyword evidence="5" id="KW-1185">Reference proteome</keyword>
<evidence type="ECO:0000256" key="2">
    <source>
        <dbReference type="PROSITE-ProRule" id="PRU00176"/>
    </source>
</evidence>
<dbReference type="Proteomes" id="UP001374535">
    <property type="component" value="Chromosome 1"/>
</dbReference>
<dbReference type="Gene3D" id="3.30.70.330">
    <property type="match status" value="1"/>
</dbReference>
<dbReference type="SMART" id="SM00360">
    <property type="entry name" value="RRM"/>
    <property type="match status" value="1"/>
</dbReference>
<sequence>MEVQAELYPEIHPICITEMQCLQGRGMRKEEALSMCTLPIPPNNDLSDRVLGQARQTNHPQLFGLFAIALIAISREGEFAYTKEKLGQQDVEDCSTKNYTIGNRVDELFCESDDENKLCLVRIVYDKDSGRSRGFGFVIFSNEDDAKCAKEAMDGKALLGRPLRISIALEKARGVPVVVPRLSDIGHLNRR</sequence>
<dbReference type="SUPFAM" id="SSF54928">
    <property type="entry name" value="RNA-binding domain, RBD"/>
    <property type="match status" value="1"/>
</dbReference>
<organism evidence="4 5">
    <name type="scientific">Vigna mungo</name>
    <name type="common">Black gram</name>
    <name type="synonym">Phaseolus mungo</name>
    <dbReference type="NCBI Taxonomy" id="3915"/>
    <lineage>
        <taxon>Eukaryota</taxon>
        <taxon>Viridiplantae</taxon>
        <taxon>Streptophyta</taxon>
        <taxon>Embryophyta</taxon>
        <taxon>Tracheophyta</taxon>
        <taxon>Spermatophyta</taxon>
        <taxon>Magnoliopsida</taxon>
        <taxon>eudicotyledons</taxon>
        <taxon>Gunneridae</taxon>
        <taxon>Pentapetalae</taxon>
        <taxon>rosids</taxon>
        <taxon>fabids</taxon>
        <taxon>Fabales</taxon>
        <taxon>Fabaceae</taxon>
        <taxon>Papilionoideae</taxon>
        <taxon>50 kb inversion clade</taxon>
        <taxon>NPAAA clade</taxon>
        <taxon>indigoferoid/millettioid clade</taxon>
        <taxon>Phaseoleae</taxon>
        <taxon>Vigna</taxon>
    </lineage>
</organism>
<dbReference type="EMBL" id="CP144700">
    <property type="protein sequence ID" value="WVZ25960.1"/>
    <property type="molecule type" value="Genomic_DNA"/>
</dbReference>
<dbReference type="InterPro" id="IPR035979">
    <property type="entry name" value="RBD_domain_sf"/>
</dbReference>
<dbReference type="AlphaFoldDB" id="A0AAQ3PED2"/>
<dbReference type="PANTHER" id="PTHR48027">
    <property type="entry name" value="HETEROGENEOUS NUCLEAR RIBONUCLEOPROTEIN 87F-RELATED"/>
    <property type="match status" value="1"/>
</dbReference>
<dbReference type="PROSITE" id="PS50102">
    <property type="entry name" value="RRM"/>
    <property type="match status" value="1"/>
</dbReference>